<keyword evidence="3" id="KW-0863">Zinc-finger</keyword>
<dbReference type="GO" id="GO:0006325">
    <property type="term" value="P:chromatin organization"/>
    <property type="evidence" value="ECO:0007669"/>
    <property type="project" value="UniProtKB-KW"/>
</dbReference>
<dbReference type="STRING" id="1890364.A0A2P6NJV4"/>
<dbReference type="Pfam" id="PF08313">
    <property type="entry name" value="SCA7"/>
    <property type="match status" value="1"/>
</dbReference>
<name>A0A2P6NJV4_9EUKA</name>
<evidence type="ECO:0000256" key="4">
    <source>
        <dbReference type="ARBA" id="ARBA00022833"/>
    </source>
</evidence>
<sequence>MGETEWEILCKAKETLQRFTSSPQMNLTVQLMSWIYFDLIDELCQDVSSEMHHEYKTTPTALLHTYGTTDEFQIGSNNHNETFDCDHCGRPVGCQRYAAHLEKCMGMGRNSGRIASQRLANAAGRTKKNEDMIVLEEGEEPMDGDWDPQIGEEDFTKKEKTQKTKGKGTKSTKSKAKKTLTTTDATKDQKLQEIKMSMTKEQIGSILEKTCGVYSTTTGKLCERSLKCPAHNDEAKRAIREELLNGLPPRKIPEATVVQVSDDVVLVDSPTGEMRRSSSSESVIVEVVDVVDGDGLLSW</sequence>
<evidence type="ECO:0000256" key="10">
    <source>
        <dbReference type="SAM" id="MobiDB-lite"/>
    </source>
</evidence>
<gene>
    <name evidence="12" type="ORF">PROFUN_08268</name>
</gene>
<dbReference type="InParanoid" id="A0A2P6NJV4"/>
<evidence type="ECO:0000256" key="3">
    <source>
        <dbReference type="ARBA" id="ARBA00022771"/>
    </source>
</evidence>
<dbReference type="GO" id="GO:0006357">
    <property type="term" value="P:regulation of transcription by RNA polymerase II"/>
    <property type="evidence" value="ECO:0007669"/>
    <property type="project" value="TreeGrafter"/>
</dbReference>
<feature type="domain" description="SCA7" evidence="11">
    <location>
        <begin position="198"/>
        <end position="265"/>
    </location>
</feature>
<dbReference type="InterPro" id="IPR051078">
    <property type="entry name" value="SGF11"/>
</dbReference>
<dbReference type="GO" id="GO:0000124">
    <property type="term" value="C:SAGA complex"/>
    <property type="evidence" value="ECO:0007669"/>
    <property type="project" value="TreeGrafter"/>
</dbReference>
<evidence type="ECO:0000256" key="6">
    <source>
        <dbReference type="ARBA" id="ARBA00023015"/>
    </source>
</evidence>
<evidence type="ECO:0000313" key="13">
    <source>
        <dbReference type="Proteomes" id="UP000241769"/>
    </source>
</evidence>
<keyword evidence="5" id="KW-0156">Chromatin regulator</keyword>
<dbReference type="GO" id="GO:0071819">
    <property type="term" value="C:DUBm complex"/>
    <property type="evidence" value="ECO:0007669"/>
    <property type="project" value="TreeGrafter"/>
</dbReference>
<accession>A0A2P6NJV4</accession>
<keyword evidence="8" id="KW-0804">Transcription</keyword>
<feature type="compositionally biased region" description="Acidic residues" evidence="10">
    <location>
        <begin position="140"/>
        <end position="153"/>
    </location>
</feature>
<dbReference type="Gene3D" id="3.30.160.60">
    <property type="entry name" value="Classic Zinc Finger"/>
    <property type="match status" value="1"/>
</dbReference>
<dbReference type="Proteomes" id="UP000241769">
    <property type="component" value="Unassembled WGS sequence"/>
</dbReference>
<evidence type="ECO:0000256" key="7">
    <source>
        <dbReference type="ARBA" id="ARBA00023159"/>
    </source>
</evidence>
<keyword evidence="6" id="KW-0805">Transcription regulation</keyword>
<feature type="compositionally biased region" description="Basic residues" evidence="10">
    <location>
        <begin position="163"/>
        <end position="178"/>
    </location>
</feature>
<evidence type="ECO:0000256" key="8">
    <source>
        <dbReference type="ARBA" id="ARBA00023163"/>
    </source>
</evidence>
<keyword evidence="9" id="KW-0539">Nucleus</keyword>
<feature type="region of interest" description="Disordered" evidence="10">
    <location>
        <begin position="140"/>
        <end position="181"/>
    </location>
</feature>
<evidence type="ECO:0000259" key="11">
    <source>
        <dbReference type="PROSITE" id="PS51505"/>
    </source>
</evidence>
<dbReference type="Gene3D" id="6.10.140.1270">
    <property type="match status" value="1"/>
</dbReference>
<evidence type="ECO:0000256" key="1">
    <source>
        <dbReference type="ARBA" id="ARBA00004123"/>
    </source>
</evidence>
<keyword evidence="7" id="KW-0010">Activator</keyword>
<dbReference type="GO" id="GO:0008270">
    <property type="term" value="F:zinc ion binding"/>
    <property type="evidence" value="ECO:0007669"/>
    <property type="project" value="UniProtKB-KW"/>
</dbReference>
<evidence type="ECO:0000256" key="5">
    <source>
        <dbReference type="ARBA" id="ARBA00022853"/>
    </source>
</evidence>
<dbReference type="PROSITE" id="PS51505">
    <property type="entry name" value="SCA7"/>
    <property type="match status" value="1"/>
</dbReference>
<dbReference type="PANTHER" id="PTHR46367">
    <property type="entry name" value="ATAXIN-7-LIKE PROTEIN 3"/>
    <property type="match status" value="1"/>
</dbReference>
<organism evidence="12 13">
    <name type="scientific">Planoprotostelium fungivorum</name>
    <dbReference type="NCBI Taxonomy" id="1890364"/>
    <lineage>
        <taxon>Eukaryota</taxon>
        <taxon>Amoebozoa</taxon>
        <taxon>Evosea</taxon>
        <taxon>Variosea</taxon>
        <taxon>Cavosteliida</taxon>
        <taxon>Cavosteliaceae</taxon>
        <taxon>Planoprotostelium</taxon>
    </lineage>
</organism>
<evidence type="ECO:0000313" key="12">
    <source>
        <dbReference type="EMBL" id="PRP84248.1"/>
    </source>
</evidence>
<comment type="subcellular location">
    <subcellularLocation>
        <location evidence="1">Nucleus</location>
    </subcellularLocation>
</comment>
<evidence type="ECO:0000256" key="2">
    <source>
        <dbReference type="ARBA" id="ARBA00022723"/>
    </source>
</evidence>
<dbReference type="OrthoDB" id="21557at2759"/>
<protein>
    <submittedName>
        <fullName evidence="12">Ataxin-7-like protein 3 isoform 1</fullName>
    </submittedName>
</protein>
<keyword evidence="2" id="KW-0479">Metal-binding</keyword>
<keyword evidence="4" id="KW-0862">Zinc</keyword>
<dbReference type="AlphaFoldDB" id="A0A2P6NJV4"/>
<dbReference type="InterPro" id="IPR013246">
    <property type="entry name" value="SAGA_su_Sgf11"/>
</dbReference>
<dbReference type="InterPro" id="IPR013243">
    <property type="entry name" value="SCA7_dom"/>
</dbReference>
<comment type="caution">
    <text evidence="12">The sequence shown here is derived from an EMBL/GenBank/DDBJ whole genome shotgun (WGS) entry which is preliminary data.</text>
</comment>
<proteinExistence type="predicted"/>
<dbReference type="Pfam" id="PF08209">
    <property type="entry name" value="Sgf11"/>
    <property type="match status" value="1"/>
</dbReference>
<reference evidence="12 13" key="1">
    <citation type="journal article" date="2018" name="Genome Biol. Evol.">
        <title>Multiple Roots of Fruiting Body Formation in Amoebozoa.</title>
        <authorList>
            <person name="Hillmann F."/>
            <person name="Forbes G."/>
            <person name="Novohradska S."/>
            <person name="Ferling I."/>
            <person name="Riege K."/>
            <person name="Groth M."/>
            <person name="Westermann M."/>
            <person name="Marz M."/>
            <person name="Spaller T."/>
            <person name="Winckler T."/>
            <person name="Schaap P."/>
            <person name="Glockner G."/>
        </authorList>
    </citation>
    <scope>NUCLEOTIDE SEQUENCE [LARGE SCALE GENOMIC DNA]</scope>
    <source>
        <strain evidence="12 13">Jena</strain>
    </source>
</reference>
<dbReference type="GO" id="GO:0003713">
    <property type="term" value="F:transcription coactivator activity"/>
    <property type="evidence" value="ECO:0007669"/>
    <property type="project" value="TreeGrafter"/>
</dbReference>
<keyword evidence="13" id="KW-1185">Reference proteome</keyword>
<dbReference type="EMBL" id="MDYQ01000066">
    <property type="protein sequence ID" value="PRP84248.1"/>
    <property type="molecule type" value="Genomic_DNA"/>
</dbReference>
<dbReference type="PANTHER" id="PTHR46367:SF1">
    <property type="entry name" value="ATAXIN-7-LIKE PROTEIN 3"/>
    <property type="match status" value="1"/>
</dbReference>
<evidence type="ECO:0000256" key="9">
    <source>
        <dbReference type="ARBA" id="ARBA00023242"/>
    </source>
</evidence>